<name>A0A7T0C2J9_9BACT</name>
<proteinExistence type="predicted"/>
<reference evidence="3" key="1">
    <citation type="submission" date="2020-02" db="EMBL/GenBank/DDBJ databases">
        <title>Genomic and physiological characterization of two novel Nitrospinaceae genera.</title>
        <authorList>
            <person name="Mueller A.J."/>
            <person name="Jung M.-Y."/>
            <person name="Strachan C.R."/>
            <person name="Herbold C.W."/>
            <person name="Kirkegaard R.H."/>
            <person name="Daims H."/>
        </authorList>
    </citation>
    <scope>NUCLEOTIDE SEQUENCE [LARGE SCALE GENOMIC DNA]</scope>
</reference>
<dbReference type="Gene3D" id="1.10.1200.10">
    <property type="entry name" value="ACP-like"/>
    <property type="match status" value="1"/>
</dbReference>
<gene>
    <name evidence="2" type="ORF">G3M78_07340</name>
</gene>
<protein>
    <submittedName>
        <fullName evidence="2">Acyl carrier protein</fullName>
    </submittedName>
</protein>
<dbReference type="AlphaFoldDB" id="A0A7T0C2J9"/>
<feature type="domain" description="Carrier" evidence="1">
    <location>
        <begin position="5"/>
        <end position="83"/>
    </location>
</feature>
<evidence type="ECO:0000313" key="2">
    <source>
        <dbReference type="EMBL" id="QPJ65212.1"/>
    </source>
</evidence>
<dbReference type="InterPro" id="IPR036736">
    <property type="entry name" value="ACP-like_sf"/>
</dbReference>
<organism evidence="2 3">
    <name type="scientific">Candidatus Nitrohelix vancouverensis</name>
    <dbReference type="NCBI Taxonomy" id="2705534"/>
    <lineage>
        <taxon>Bacteria</taxon>
        <taxon>Pseudomonadati</taxon>
        <taxon>Nitrospinota/Tectimicrobiota group</taxon>
        <taxon>Nitrospinota</taxon>
        <taxon>Nitrospinia</taxon>
        <taxon>Nitrospinales</taxon>
        <taxon>Nitrospinaceae</taxon>
        <taxon>Candidatus Nitrohelix</taxon>
    </lineage>
</organism>
<dbReference type="SUPFAM" id="SSF47336">
    <property type="entry name" value="ACP-like"/>
    <property type="match status" value="1"/>
</dbReference>
<dbReference type="InterPro" id="IPR009081">
    <property type="entry name" value="PP-bd_ACP"/>
</dbReference>
<dbReference type="Proteomes" id="UP000594464">
    <property type="component" value="Chromosome"/>
</dbReference>
<dbReference type="PROSITE" id="PS50075">
    <property type="entry name" value="CARRIER"/>
    <property type="match status" value="1"/>
</dbReference>
<dbReference type="KEGG" id="nva:G3M78_07340"/>
<evidence type="ECO:0000259" key="1">
    <source>
        <dbReference type="PROSITE" id="PS50075"/>
    </source>
</evidence>
<accession>A0A7T0C2J9</accession>
<evidence type="ECO:0000313" key="3">
    <source>
        <dbReference type="Proteomes" id="UP000594464"/>
    </source>
</evidence>
<sequence>MSQNELANDQLEKLTGIFRVLFNSPDLNLSDDLTAKDVPGWDSFNHVNLIINIEEEFNIRFSNDEVGGLQNVGNLKALLASKLSG</sequence>
<dbReference type="EMBL" id="CP048620">
    <property type="protein sequence ID" value="QPJ65212.1"/>
    <property type="molecule type" value="Genomic_DNA"/>
</dbReference>